<dbReference type="OrthoDB" id="9795634at2"/>
<evidence type="ECO:0000313" key="2">
    <source>
        <dbReference type="EMBL" id="SHM58578.1"/>
    </source>
</evidence>
<dbReference type="CDD" id="cd02440">
    <property type="entry name" value="AdoMet_MTases"/>
    <property type="match status" value="1"/>
</dbReference>
<reference evidence="2 3" key="1">
    <citation type="submission" date="2016-11" db="EMBL/GenBank/DDBJ databases">
        <authorList>
            <person name="Jaros S."/>
            <person name="Januszkiewicz K."/>
            <person name="Wedrychowicz H."/>
        </authorList>
    </citation>
    <scope>NUCLEOTIDE SEQUENCE [LARGE SCALE GENOMIC DNA]</scope>
    <source>
        <strain evidence="2 3">DSM 27406</strain>
    </source>
</reference>
<dbReference type="PANTHER" id="PTHR43591">
    <property type="entry name" value="METHYLTRANSFERASE"/>
    <property type="match status" value="1"/>
</dbReference>
<keyword evidence="3" id="KW-1185">Reference proteome</keyword>
<dbReference type="AlphaFoldDB" id="A0A1M7K029"/>
<sequence>MNRKQWDPVISQFLNPVSSRLIHRLALQPGHAVLDVATGTGEPGLTIASLHPQVSVTGTDIAANMLQIAADKAGSQQLNNYRTHCCEAASMPFADQSFDAAICRNGVMFFSNVSAALNEIYRVLKPGGNIAVSTWGVLDKNLWINVVLDTITEVTHHKSYNRHRPGMFYCMQPGTMTDWFETANFSDITEEEMTGVVEFTSMDDYWYYVTTVSADVVNALREVPELIRNEIRTAVMRKIDHHNLNGRIYFQWSMHITSAHR</sequence>
<organism evidence="2 3">
    <name type="scientific">Chitinophaga jiangningensis</name>
    <dbReference type="NCBI Taxonomy" id="1419482"/>
    <lineage>
        <taxon>Bacteria</taxon>
        <taxon>Pseudomonadati</taxon>
        <taxon>Bacteroidota</taxon>
        <taxon>Chitinophagia</taxon>
        <taxon>Chitinophagales</taxon>
        <taxon>Chitinophagaceae</taxon>
        <taxon>Chitinophaga</taxon>
    </lineage>
</organism>
<name>A0A1M7K029_9BACT</name>
<dbReference type="Gene3D" id="3.40.50.150">
    <property type="entry name" value="Vaccinia Virus protein VP39"/>
    <property type="match status" value="1"/>
</dbReference>
<dbReference type="GO" id="GO:0032259">
    <property type="term" value="P:methylation"/>
    <property type="evidence" value="ECO:0007669"/>
    <property type="project" value="UniProtKB-KW"/>
</dbReference>
<dbReference type="GO" id="GO:0008168">
    <property type="term" value="F:methyltransferase activity"/>
    <property type="evidence" value="ECO:0007669"/>
    <property type="project" value="UniProtKB-KW"/>
</dbReference>
<evidence type="ECO:0000259" key="1">
    <source>
        <dbReference type="Pfam" id="PF13649"/>
    </source>
</evidence>
<dbReference type="InterPro" id="IPR029063">
    <property type="entry name" value="SAM-dependent_MTases_sf"/>
</dbReference>
<dbReference type="InterPro" id="IPR041698">
    <property type="entry name" value="Methyltransf_25"/>
</dbReference>
<dbReference type="EMBL" id="FRBL01000009">
    <property type="protein sequence ID" value="SHM58578.1"/>
    <property type="molecule type" value="Genomic_DNA"/>
</dbReference>
<protein>
    <submittedName>
        <fullName evidence="2">Ubiquinone/menaquinone biosynthesis C-methylase UbiE</fullName>
    </submittedName>
</protein>
<feature type="domain" description="Methyltransferase" evidence="1">
    <location>
        <begin position="33"/>
        <end position="128"/>
    </location>
</feature>
<accession>A0A1M7K029</accession>
<dbReference type="PANTHER" id="PTHR43591:SF24">
    <property type="entry name" value="2-METHOXY-6-POLYPRENYL-1,4-BENZOQUINOL METHYLASE, MITOCHONDRIAL"/>
    <property type="match status" value="1"/>
</dbReference>
<keyword evidence="2" id="KW-0489">Methyltransferase</keyword>
<gene>
    <name evidence="2" type="ORF">SAMN05444266_10990</name>
</gene>
<dbReference type="RefSeq" id="WP_073085508.1">
    <property type="nucleotide sequence ID" value="NZ_FRBL01000009.1"/>
</dbReference>
<keyword evidence="2" id="KW-0830">Ubiquinone</keyword>
<dbReference type="STRING" id="1419482.SAMN05444266_10990"/>
<proteinExistence type="predicted"/>
<evidence type="ECO:0000313" key="3">
    <source>
        <dbReference type="Proteomes" id="UP000184420"/>
    </source>
</evidence>
<dbReference type="Proteomes" id="UP000184420">
    <property type="component" value="Unassembled WGS sequence"/>
</dbReference>
<dbReference type="SUPFAM" id="SSF53335">
    <property type="entry name" value="S-adenosyl-L-methionine-dependent methyltransferases"/>
    <property type="match status" value="1"/>
</dbReference>
<keyword evidence="2" id="KW-0808">Transferase</keyword>
<dbReference type="Pfam" id="PF13649">
    <property type="entry name" value="Methyltransf_25"/>
    <property type="match status" value="1"/>
</dbReference>